<keyword evidence="7" id="KW-0946">Virion</keyword>
<evidence type="ECO:0000256" key="15">
    <source>
        <dbReference type="SAM" id="Phobius"/>
    </source>
</evidence>
<sequence length="514" mass="58744">MVSFGLLLLFLSSASGLNVTAPFFLYPELVSPWRNITLDHAKCPISSPVATDQELSSETFPSGHQELHHELAPVKGYLCSGLRYTTECYEGFLGGKDIKKTIDKVQVTGDICLRELEKVKTGSVIPPYFPAPECAWMKTQTNDAVFYIIEEHSVSYDPYKIGFVDPIFLKDICVNKVCPTEHDNMLWVTEADVGHQCSEFLDAEITFHSNQNYSITIIEHQHKMFEDFTKACRMTYCGEKGVRLPSGLFYTHIPPPYWHNINECSVKRNVTFYPLSAELLEIEREMTVDRERMMCIESLQTARRTKVMTFLTLSYLVPKFEGRFPVYRLEKGQLKGAVANWHALKTVKPGTSRQIGTFPNGTNAYWWDWVDSGYPGIDSGFNGVHRTEGKVVIPRLEVLKKEYALSLDILHEMRTIEHPIIKHLARENLTGHLTTLEGRDSIDVGEWLSNLWEKIWGKLLLLGCLCGFLLVVCCCCFGRIRRCLSTTSRQNNDIEMLPLRTNLETVKIDRPVHW</sequence>
<evidence type="ECO:0000256" key="12">
    <source>
        <dbReference type="ARBA" id="ARBA00023180"/>
    </source>
</evidence>
<dbReference type="Gene3D" id="2.30.29.130">
    <property type="match status" value="1"/>
</dbReference>
<feature type="transmembrane region" description="Helical" evidence="15">
    <location>
        <begin position="459"/>
        <end position="480"/>
    </location>
</feature>
<dbReference type="EMBL" id="KJ830812">
    <property type="protein sequence ID" value="AJR16767.1"/>
    <property type="molecule type" value="Viral_cRNA"/>
</dbReference>
<dbReference type="InterPro" id="IPR001903">
    <property type="entry name" value="Rhabdo_glycop_FD"/>
</dbReference>
<evidence type="ECO:0000313" key="19">
    <source>
        <dbReference type="EMBL" id="AJR16767.1"/>
    </source>
</evidence>
<evidence type="ECO:0000259" key="16">
    <source>
        <dbReference type="Pfam" id="PF00974"/>
    </source>
</evidence>
<evidence type="ECO:0000256" key="4">
    <source>
        <dbReference type="ARBA" id="ARBA00022692"/>
    </source>
</evidence>
<dbReference type="PRINTS" id="PR00796">
    <property type="entry name" value="SPIKEPROTEIN"/>
</dbReference>
<dbReference type="InterPro" id="IPR055448">
    <property type="entry name" value="PH_Rhabdo_glycop"/>
</dbReference>
<evidence type="ECO:0000256" key="5">
    <source>
        <dbReference type="ARBA" id="ARBA00022729"/>
    </source>
</evidence>
<comment type="similarity">
    <text evidence="2">Belongs to the novirhabdovirus glycoprotein family.</text>
</comment>
<keyword evidence="11" id="KW-0564">Palmitate</keyword>
<keyword evidence="10 15" id="KW-0472">Membrane</keyword>
<dbReference type="GO" id="GO:0055036">
    <property type="term" value="C:virion membrane"/>
    <property type="evidence" value="ECO:0007669"/>
    <property type="project" value="UniProtKB-SubCell"/>
</dbReference>
<keyword evidence="12" id="KW-0325">Glycoprotein</keyword>
<gene>
    <name evidence="19" type="primary">G</name>
</gene>
<evidence type="ECO:0000256" key="13">
    <source>
        <dbReference type="ARBA" id="ARBA00023288"/>
    </source>
</evidence>
<dbReference type="KEGG" id="vg:41700464"/>
<keyword evidence="20" id="KW-1185">Reference proteome</keyword>
<evidence type="ECO:0000256" key="10">
    <source>
        <dbReference type="ARBA" id="ARBA00023136"/>
    </source>
</evidence>
<dbReference type="Pfam" id="PF24833">
    <property type="entry name" value="Rhabdo_glycop_CD"/>
    <property type="match status" value="1"/>
</dbReference>
<keyword evidence="8" id="KW-0261">Viral envelope protein</keyword>
<feature type="domain" description="Glycoprotein G PH" evidence="18">
    <location>
        <begin position="177"/>
        <end position="247"/>
    </location>
</feature>
<protein>
    <recommendedName>
        <fullName evidence="3">Glycoprotein</fullName>
    </recommendedName>
</protein>
<evidence type="ECO:0000256" key="9">
    <source>
        <dbReference type="ARBA" id="ARBA00022989"/>
    </source>
</evidence>
<keyword evidence="4 15" id="KW-0812">Transmembrane</keyword>
<evidence type="ECO:0000256" key="6">
    <source>
        <dbReference type="ARBA" id="ARBA00022804"/>
    </source>
</evidence>
<evidence type="ECO:0000256" key="7">
    <source>
        <dbReference type="ARBA" id="ARBA00022844"/>
    </source>
</evidence>
<dbReference type="Pfam" id="PF00974">
    <property type="entry name" value="Rhabdo_glycop_FD"/>
    <property type="match status" value="1"/>
</dbReference>
<keyword evidence="5" id="KW-0732">Signal</keyword>
<proteinExistence type="inferred from homology"/>
<keyword evidence="6" id="KW-0945">Host-virus interaction</keyword>
<dbReference type="RefSeq" id="YP_009552804.1">
    <property type="nucleotide sequence ID" value="NC_040664.1"/>
</dbReference>
<evidence type="ECO:0000256" key="3">
    <source>
        <dbReference type="ARBA" id="ARBA00015600"/>
    </source>
</evidence>
<feature type="domain" description="Spike glycoprotein fusion" evidence="16">
    <location>
        <begin position="74"/>
        <end position="173"/>
    </location>
</feature>
<dbReference type="GO" id="GO:0046718">
    <property type="term" value="P:symbiont entry into host cell"/>
    <property type="evidence" value="ECO:0007669"/>
    <property type="project" value="UniProtKB-KW"/>
</dbReference>
<dbReference type="SUPFAM" id="SSF161008">
    <property type="entry name" value="Viral glycoprotein ectodomain-like"/>
    <property type="match status" value="1"/>
</dbReference>
<feature type="domain" description="Spike glycoprotein G central" evidence="17">
    <location>
        <begin position="263"/>
        <end position="385"/>
    </location>
</feature>
<keyword evidence="13" id="KW-0449">Lipoprotein</keyword>
<keyword evidence="6" id="KW-1161">Viral attachment to host cell</keyword>
<organism evidence="19 20">
    <name type="scientific">Zahedan rhabdovirus</name>
    <dbReference type="NCBI Taxonomy" id="1620507"/>
    <lineage>
        <taxon>Viruses</taxon>
        <taxon>Riboviria</taxon>
        <taxon>Orthornavirae</taxon>
        <taxon>Negarnaviricota</taxon>
        <taxon>Haploviricotina</taxon>
        <taxon>Monjiviricetes</taxon>
        <taxon>Mononegavirales</taxon>
        <taxon>Rhabdoviridae</taxon>
        <taxon>Alpharhabdovirinae</taxon>
        <taxon>Zarhavirus</taxon>
        <taxon>Zarhavirus zahedan</taxon>
    </lineage>
</organism>
<dbReference type="GeneID" id="41700464"/>
<evidence type="ECO:0000256" key="1">
    <source>
        <dbReference type="ARBA" id="ARBA00004563"/>
    </source>
</evidence>
<evidence type="ECO:0000256" key="11">
    <source>
        <dbReference type="ARBA" id="ARBA00023139"/>
    </source>
</evidence>
<dbReference type="GO" id="GO:0019062">
    <property type="term" value="P:virion attachment to host cell"/>
    <property type="evidence" value="ECO:0007669"/>
    <property type="project" value="UniProtKB-KW"/>
</dbReference>
<keyword evidence="9 15" id="KW-1133">Transmembrane helix</keyword>
<evidence type="ECO:0000256" key="2">
    <source>
        <dbReference type="ARBA" id="ARBA00010356"/>
    </source>
</evidence>
<dbReference type="InterPro" id="IPR055447">
    <property type="entry name" value="Rhabdo_glycop_CD"/>
</dbReference>
<accession>A0A0R6C1G4</accession>
<name>A0A0R6C1G4_9RHAB</name>
<evidence type="ECO:0000259" key="18">
    <source>
        <dbReference type="Pfam" id="PF24834"/>
    </source>
</evidence>
<comment type="subcellular location">
    <subcellularLocation>
        <location evidence="1">Virion membrane</location>
        <topology evidence="1">Single-pass type I membrane protein</topology>
    </subcellularLocation>
</comment>
<reference evidence="19 20" key="1">
    <citation type="journal article" date="2015" name="Virol. J.">
        <title>Zahedan rhabdovirus, a novel virus detected in ticks from Iran.</title>
        <authorList>
            <person name="Dilcher M."/>
            <person name="Faye O."/>
            <person name="Faye O."/>
            <person name="Weber F."/>
            <person name="Koch A."/>
            <person name="Sadegh C."/>
            <person name="Weidmann M."/>
            <person name="Sall A.A."/>
        </authorList>
    </citation>
    <scope>NUCLEOTIDE SEQUENCE [LARGE SCALE GENOMIC DNA]</scope>
    <source>
        <strain evidence="19">Ar Teh 157764</strain>
    </source>
</reference>
<evidence type="ECO:0000256" key="14">
    <source>
        <dbReference type="ARBA" id="ARBA00023296"/>
    </source>
</evidence>
<evidence type="ECO:0000313" key="20">
    <source>
        <dbReference type="Proteomes" id="UP000105986"/>
    </source>
</evidence>
<dbReference type="InterPro" id="IPR002417">
    <property type="entry name" value="Spike_prot"/>
</dbReference>
<dbReference type="Proteomes" id="UP000105986">
    <property type="component" value="Segment"/>
</dbReference>
<keyword evidence="14" id="KW-1160">Virus entry into host cell</keyword>
<dbReference type="Pfam" id="PF24834">
    <property type="entry name" value="PH_Rhabdo_glycop"/>
    <property type="match status" value="1"/>
</dbReference>
<dbReference type="OrthoDB" id="21147at10239"/>
<evidence type="ECO:0000256" key="8">
    <source>
        <dbReference type="ARBA" id="ARBA00022879"/>
    </source>
</evidence>
<evidence type="ECO:0000259" key="17">
    <source>
        <dbReference type="Pfam" id="PF24833"/>
    </source>
</evidence>
<dbReference type="GO" id="GO:0019031">
    <property type="term" value="C:viral envelope"/>
    <property type="evidence" value="ECO:0007669"/>
    <property type="project" value="UniProtKB-KW"/>
</dbReference>